<name>A0ABT2EL18_9BACT</name>
<dbReference type="RefSeq" id="WP_259094612.1">
    <property type="nucleotide sequence ID" value="NZ_CP130454.1"/>
</dbReference>
<proteinExistence type="predicted"/>
<organism evidence="2 3">
    <name type="scientific">Candidatus Fervidibacter sacchari</name>
    <dbReference type="NCBI Taxonomy" id="1448929"/>
    <lineage>
        <taxon>Bacteria</taxon>
        <taxon>Candidatus Fervidibacterota</taxon>
        <taxon>Candidatus Fervidibacter</taxon>
    </lineage>
</organism>
<comment type="caution">
    <text evidence="2">The sequence shown here is derived from an EMBL/GenBank/DDBJ whole genome shotgun (WGS) entry which is preliminary data.</text>
</comment>
<evidence type="ECO:0000259" key="1">
    <source>
        <dbReference type="Pfam" id="PF04556"/>
    </source>
</evidence>
<accession>A0ABT2EL18</accession>
<reference evidence="2 3" key="1">
    <citation type="submission" date="2022-08" db="EMBL/GenBank/DDBJ databases">
        <title>Bacterial and archaeal communities from various locations to study Microbial Dark Matter (Phase II).</title>
        <authorList>
            <person name="Stepanauskas R."/>
        </authorList>
    </citation>
    <scope>NUCLEOTIDE SEQUENCE [LARGE SCALE GENOMIC DNA]</scope>
    <source>
        <strain evidence="2 3">PD1</strain>
    </source>
</reference>
<keyword evidence="3" id="KW-1185">Reference proteome</keyword>
<dbReference type="EMBL" id="JANUCP010000002">
    <property type="protein sequence ID" value="MCS3918632.1"/>
    <property type="molecule type" value="Genomic_DNA"/>
</dbReference>
<evidence type="ECO:0000313" key="3">
    <source>
        <dbReference type="Proteomes" id="UP001204798"/>
    </source>
</evidence>
<evidence type="ECO:0000313" key="2">
    <source>
        <dbReference type="EMBL" id="MCS3918632.1"/>
    </source>
</evidence>
<dbReference type="InterPro" id="IPR007637">
    <property type="entry name" value="Restrct_endonuc_II_DpnII-like"/>
</dbReference>
<feature type="domain" description="Restriction endonuclease type II DpnII-like" evidence="1">
    <location>
        <begin position="109"/>
        <end position="283"/>
    </location>
</feature>
<gene>
    <name evidence="2" type="ORF">M2350_001032</name>
</gene>
<dbReference type="Pfam" id="PF04556">
    <property type="entry name" value="DpnII"/>
    <property type="match status" value="1"/>
</dbReference>
<sequence>MTELTALPSRKYTKPEDFVTEFLCTLTPCILEARKEALLASVPFYRELACRVKMGSDFVRELADSLLACDDPLPLMECALELLGHTGHEFVSLQDDIELTCLAKDIAEGKERRAEYFANLLRDLGFLNILFRDDLEDLLLGVQIGLETHRRKNISGALFQWEVGKLLTKVVDELKRRNYPVELQREVTISYGQSLSKKTDFAITHKGQIRFGIEVNFYTVAGSKPTEIKRSYRNVMEGLQGVGVDLIWITDGKGYREMQRSLKDAYTILPNIYNLRQAKAHLLADLETVL</sequence>
<protein>
    <recommendedName>
        <fullName evidence="1">Restriction endonuclease type II DpnII-like domain-containing protein</fullName>
    </recommendedName>
</protein>
<dbReference type="Proteomes" id="UP001204798">
    <property type="component" value="Unassembled WGS sequence"/>
</dbReference>